<dbReference type="Proteomes" id="UP000264062">
    <property type="component" value="Unassembled WGS sequence"/>
</dbReference>
<evidence type="ECO:0000259" key="1">
    <source>
        <dbReference type="Pfam" id="PF14332"/>
    </source>
</evidence>
<dbReference type="AlphaFoldDB" id="A0A350H9F9"/>
<dbReference type="EMBL" id="DMZY01000096">
    <property type="protein sequence ID" value="HAV92175.1"/>
    <property type="molecule type" value="Genomic_DNA"/>
</dbReference>
<evidence type="ECO:0000313" key="3">
    <source>
        <dbReference type="Proteomes" id="UP000264062"/>
    </source>
</evidence>
<name>A0A350H9F9_UNCW3</name>
<dbReference type="InterPro" id="IPR025497">
    <property type="entry name" value="PatA-like_N"/>
</dbReference>
<feature type="non-terminal residue" evidence="2">
    <location>
        <position position="1"/>
    </location>
</feature>
<gene>
    <name evidence="2" type="ORF">DCW38_03225</name>
</gene>
<dbReference type="Gene3D" id="1.25.40.10">
    <property type="entry name" value="Tetratricopeptide repeat domain"/>
    <property type="match status" value="1"/>
</dbReference>
<dbReference type="SUPFAM" id="SSF48452">
    <property type="entry name" value="TPR-like"/>
    <property type="match status" value="1"/>
</dbReference>
<protein>
    <recommendedName>
        <fullName evidence="1">PatA-like N-terminal domain-containing protein</fullName>
    </recommendedName>
</protein>
<dbReference type="PANTHER" id="PTHR36304:SF4">
    <property type="entry name" value="DUF4388 DOMAIN-CONTAINING PROTEIN"/>
    <property type="match status" value="1"/>
</dbReference>
<feature type="domain" description="PatA-like N-terminal" evidence="1">
    <location>
        <begin position="29"/>
        <end position="99"/>
    </location>
</feature>
<evidence type="ECO:0000313" key="2">
    <source>
        <dbReference type="EMBL" id="HAV92175.1"/>
    </source>
</evidence>
<accession>A0A350H9F9</accession>
<dbReference type="InterPro" id="IPR011990">
    <property type="entry name" value="TPR-like_helical_dom_sf"/>
</dbReference>
<reference evidence="2 3" key="1">
    <citation type="journal article" date="2018" name="Nat. Biotechnol.">
        <title>A standardized bacterial taxonomy based on genome phylogeny substantially revises the tree of life.</title>
        <authorList>
            <person name="Parks D.H."/>
            <person name="Chuvochina M."/>
            <person name="Waite D.W."/>
            <person name="Rinke C."/>
            <person name="Skarshewski A."/>
            <person name="Chaumeil P.A."/>
            <person name="Hugenholtz P."/>
        </authorList>
    </citation>
    <scope>NUCLEOTIDE SEQUENCE [LARGE SCALE GENOMIC DNA]</scope>
    <source>
        <strain evidence="2">UBA9956</strain>
    </source>
</reference>
<comment type="caution">
    <text evidence="2">The sequence shown here is derived from an EMBL/GenBank/DDBJ whole genome shotgun (WGS) entry which is preliminary data.</text>
</comment>
<sequence length="310" mass="35838">LIKSGKMTKEHYEDNLMKRVGTGEIEIARDVISSGIMNEPDFKKFLKTRVEDSVFKLFEWRDGYFKFEEGAFILDDLFRFRIKTESLIMEGSRRIDEWSRLSSKIPSSAIVPRLSDNPDMMDTLDLKPREWEIIAMLNGQNSIKDIADKYGDEFEIAKLIYGMIILGIVVTDSNQTVAKTEDSLSVAKHFYNDGIYDKAISELKSFIKENPANLEAYRILILSFYATHQFDKINDYASVAVKNNVSDVELKKYNAMAYYKRGEMEKSAEQLILIYDELNTPVDQEKIEKLIEHIKESSRIFKEILGGKIE</sequence>
<proteinExistence type="predicted"/>
<dbReference type="PANTHER" id="PTHR36304">
    <property type="entry name" value="DOMAIN GTPASE-ACTIVATING PROTEIN, PUTATIVE-RELATED-RELATED"/>
    <property type="match status" value="1"/>
</dbReference>
<dbReference type="Pfam" id="PF14332">
    <property type="entry name" value="DUF4388"/>
    <property type="match status" value="1"/>
</dbReference>
<organism evidence="2 3">
    <name type="scientific">candidate division WOR-3 bacterium</name>
    <dbReference type="NCBI Taxonomy" id="2052148"/>
    <lineage>
        <taxon>Bacteria</taxon>
        <taxon>Bacteria division WOR-3</taxon>
    </lineage>
</organism>